<evidence type="ECO:0000259" key="1">
    <source>
        <dbReference type="Pfam" id="PF16363"/>
    </source>
</evidence>
<name>A0A1F6C4N2_9BACT</name>
<protein>
    <recommendedName>
        <fullName evidence="1">NAD(P)-binding domain-containing protein</fullName>
    </recommendedName>
</protein>
<dbReference type="Gene3D" id="3.40.50.720">
    <property type="entry name" value="NAD(P)-binding Rossmann-like Domain"/>
    <property type="match status" value="1"/>
</dbReference>
<dbReference type="AlphaFoldDB" id="A0A1F6C4N2"/>
<dbReference type="Proteomes" id="UP000176633">
    <property type="component" value="Unassembled WGS sequence"/>
</dbReference>
<feature type="domain" description="NAD(P)-binding" evidence="1">
    <location>
        <begin position="9"/>
        <end position="313"/>
    </location>
</feature>
<sequence length="328" mass="36815">MERQFKKVLITGISGSGGSYLAEYIVNNRPETEVHGIARWHSGSEKNNLENIADKVKVHECDLNDLSSVIRVLKEVKPDGIFHLASHANVRASFINPIAVLSNNILGTANLFEAVRIAEIDPVIQLCSTSEVYGQVDPKNVPIKEDCPLNPSNPYAVSKLAQDSLAYTYFKSYGMKIIRTRMFAYLNPRRSDLFATSFATQVAKIEAGLQKELRHGNLDSTRTLIDVRDAMESYWEALLKCRFGEAYNIGGATVITVGDFLNVLKNKAKCEIPSSIDPNLLRPTDVTLQIPDISKFQNETGWKPKYSFEESVEFLLEHCRSEVKRRQS</sequence>
<evidence type="ECO:0000313" key="3">
    <source>
        <dbReference type="Proteomes" id="UP000176633"/>
    </source>
</evidence>
<gene>
    <name evidence="2" type="ORF">A3G50_00410</name>
</gene>
<dbReference type="EMBL" id="MFKM01000005">
    <property type="protein sequence ID" value="OGG43787.1"/>
    <property type="molecule type" value="Genomic_DNA"/>
</dbReference>
<organism evidence="2 3">
    <name type="scientific">Candidatus Jorgensenbacteria bacterium RIFCSPLOWO2_12_FULL_42_11</name>
    <dbReference type="NCBI Taxonomy" id="1798473"/>
    <lineage>
        <taxon>Bacteria</taxon>
        <taxon>Candidatus Joergenseniibacteriota</taxon>
    </lineage>
</organism>
<dbReference type="InterPro" id="IPR036291">
    <property type="entry name" value="NAD(P)-bd_dom_sf"/>
</dbReference>
<dbReference type="STRING" id="1798473.A3G50_00410"/>
<reference evidence="2 3" key="1">
    <citation type="journal article" date="2016" name="Nat. Commun.">
        <title>Thousands of microbial genomes shed light on interconnected biogeochemical processes in an aquifer system.</title>
        <authorList>
            <person name="Anantharaman K."/>
            <person name="Brown C.T."/>
            <person name="Hug L.A."/>
            <person name="Sharon I."/>
            <person name="Castelle C.J."/>
            <person name="Probst A.J."/>
            <person name="Thomas B.C."/>
            <person name="Singh A."/>
            <person name="Wilkins M.J."/>
            <person name="Karaoz U."/>
            <person name="Brodie E.L."/>
            <person name="Williams K.H."/>
            <person name="Hubbard S.S."/>
            <person name="Banfield J.F."/>
        </authorList>
    </citation>
    <scope>NUCLEOTIDE SEQUENCE [LARGE SCALE GENOMIC DNA]</scope>
</reference>
<dbReference type="Pfam" id="PF16363">
    <property type="entry name" value="GDP_Man_Dehyd"/>
    <property type="match status" value="1"/>
</dbReference>
<dbReference type="Gene3D" id="3.90.25.10">
    <property type="entry name" value="UDP-galactose 4-epimerase, domain 1"/>
    <property type="match status" value="1"/>
</dbReference>
<comment type="caution">
    <text evidence="2">The sequence shown here is derived from an EMBL/GenBank/DDBJ whole genome shotgun (WGS) entry which is preliminary data.</text>
</comment>
<dbReference type="CDD" id="cd05260">
    <property type="entry name" value="GDP_MD_SDR_e"/>
    <property type="match status" value="1"/>
</dbReference>
<dbReference type="SUPFAM" id="SSF51735">
    <property type="entry name" value="NAD(P)-binding Rossmann-fold domains"/>
    <property type="match status" value="1"/>
</dbReference>
<evidence type="ECO:0000313" key="2">
    <source>
        <dbReference type="EMBL" id="OGG43787.1"/>
    </source>
</evidence>
<dbReference type="PANTHER" id="PTHR43000">
    <property type="entry name" value="DTDP-D-GLUCOSE 4,6-DEHYDRATASE-RELATED"/>
    <property type="match status" value="1"/>
</dbReference>
<accession>A0A1F6C4N2</accession>
<proteinExistence type="predicted"/>
<dbReference type="InterPro" id="IPR016040">
    <property type="entry name" value="NAD(P)-bd_dom"/>
</dbReference>